<dbReference type="Proteomes" id="UP000015105">
    <property type="component" value="Chromosome 1D"/>
</dbReference>
<reference evidence="2" key="2">
    <citation type="journal article" date="2017" name="Nat. Plants">
        <title>The Aegilops tauschii genome reveals multiple impacts of transposons.</title>
        <authorList>
            <person name="Zhao G."/>
            <person name="Zou C."/>
            <person name="Li K."/>
            <person name="Wang K."/>
            <person name="Li T."/>
            <person name="Gao L."/>
            <person name="Zhang X."/>
            <person name="Wang H."/>
            <person name="Yang Z."/>
            <person name="Liu X."/>
            <person name="Jiang W."/>
            <person name="Mao L."/>
            <person name="Kong X."/>
            <person name="Jiao Y."/>
            <person name="Jia J."/>
        </authorList>
    </citation>
    <scope>NUCLEOTIDE SEQUENCE [LARGE SCALE GENOMIC DNA]</scope>
    <source>
        <strain evidence="2">cv. AL8/78</strain>
    </source>
</reference>
<sequence>MVATIMQEGIELALRNRLTTTAIAELASLNTSLQDCVLLQVPDTRRLLSGSAFSTRGVYAALSEHLSDPMLAAIWDSKVPKKVMIFRSMPKMLSPGRRPRALVLHMPGSSEDLAGHYHSPRLHAYW</sequence>
<dbReference type="Gramene" id="AET1Gv20448600.6">
    <property type="protein sequence ID" value="AET1Gv20448600.6"/>
    <property type="gene ID" value="AET1Gv20448600"/>
</dbReference>
<proteinExistence type="predicted"/>
<reference evidence="2" key="1">
    <citation type="journal article" date="2014" name="Science">
        <title>Ancient hybridizations among the ancestral genomes of bread wheat.</title>
        <authorList>
            <consortium name="International Wheat Genome Sequencing Consortium,"/>
            <person name="Marcussen T."/>
            <person name="Sandve S.R."/>
            <person name="Heier L."/>
            <person name="Spannagl M."/>
            <person name="Pfeifer M."/>
            <person name="Jakobsen K.S."/>
            <person name="Wulff B.B."/>
            <person name="Steuernagel B."/>
            <person name="Mayer K.F."/>
            <person name="Olsen O.A."/>
        </authorList>
    </citation>
    <scope>NUCLEOTIDE SEQUENCE [LARGE SCALE GENOMIC DNA]</scope>
    <source>
        <strain evidence="2">cv. AL8/78</strain>
    </source>
</reference>
<dbReference type="EnsemblPlants" id="AET1Gv20448600.8">
    <property type="protein sequence ID" value="AET1Gv20448600.8"/>
    <property type="gene ID" value="AET1Gv20448600"/>
</dbReference>
<keyword evidence="2" id="KW-1185">Reference proteome</keyword>
<reference evidence="1" key="4">
    <citation type="submission" date="2019-03" db="UniProtKB">
        <authorList>
            <consortium name="EnsemblPlants"/>
        </authorList>
    </citation>
    <scope>IDENTIFICATION</scope>
</reference>
<accession>A0A452YKN5</accession>
<reference evidence="1" key="3">
    <citation type="journal article" date="2017" name="Nature">
        <title>Genome sequence of the progenitor of the wheat D genome Aegilops tauschii.</title>
        <authorList>
            <person name="Luo M.C."/>
            <person name="Gu Y.Q."/>
            <person name="Puiu D."/>
            <person name="Wang H."/>
            <person name="Twardziok S.O."/>
            <person name="Deal K.R."/>
            <person name="Huo N."/>
            <person name="Zhu T."/>
            <person name="Wang L."/>
            <person name="Wang Y."/>
            <person name="McGuire P.E."/>
            <person name="Liu S."/>
            <person name="Long H."/>
            <person name="Ramasamy R.K."/>
            <person name="Rodriguez J.C."/>
            <person name="Van S.L."/>
            <person name="Yuan L."/>
            <person name="Wang Z."/>
            <person name="Xia Z."/>
            <person name="Xiao L."/>
            <person name="Anderson O.D."/>
            <person name="Ouyang S."/>
            <person name="Liang Y."/>
            <person name="Zimin A.V."/>
            <person name="Pertea G."/>
            <person name="Qi P."/>
            <person name="Bennetzen J.L."/>
            <person name="Dai X."/>
            <person name="Dawson M.W."/>
            <person name="Muller H.G."/>
            <person name="Kugler K."/>
            <person name="Rivarola-Duarte L."/>
            <person name="Spannagl M."/>
            <person name="Mayer K.F.X."/>
            <person name="Lu F.H."/>
            <person name="Bevan M.W."/>
            <person name="Leroy P."/>
            <person name="Li P."/>
            <person name="You F.M."/>
            <person name="Sun Q."/>
            <person name="Liu Z."/>
            <person name="Lyons E."/>
            <person name="Wicker T."/>
            <person name="Salzberg S.L."/>
            <person name="Devos K.M."/>
            <person name="Dvorak J."/>
        </authorList>
    </citation>
    <scope>NUCLEOTIDE SEQUENCE [LARGE SCALE GENOMIC DNA]</scope>
    <source>
        <strain evidence="1">cv. AL8/78</strain>
    </source>
</reference>
<dbReference type="AlphaFoldDB" id="A0A452YKN5"/>
<evidence type="ECO:0000313" key="1">
    <source>
        <dbReference type="EnsemblPlants" id="AET1Gv20448600.8"/>
    </source>
</evidence>
<name>A0A452YKN5_AEGTS</name>
<evidence type="ECO:0000313" key="2">
    <source>
        <dbReference type="Proteomes" id="UP000015105"/>
    </source>
</evidence>
<dbReference type="Gramene" id="AET1Gv20448600.8">
    <property type="protein sequence ID" value="AET1Gv20448600.8"/>
    <property type="gene ID" value="AET1Gv20448600"/>
</dbReference>
<dbReference type="EnsemblPlants" id="AET1Gv20448600.6">
    <property type="protein sequence ID" value="AET1Gv20448600.6"/>
    <property type="gene ID" value="AET1Gv20448600"/>
</dbReference>
<organism evidence="1 2">
    <name type="scientific">Aegilops tauschii subsp. strangulata</name>
    <name type="common">Goatgrass</name>
    <dbReference type="NCBI Taxonomy" id="200361"/>
    <lineage>
        <taxon>Eukaryota</taxon>
        <taxon>Viridiplantae</taxon>
        <taxon>Streptophyta</taxon>
        <taxon>Embryophyta</taxon>
        <taxon>Tracheophyta</taxon>
        <taxon>Spermatophyta</taxon>
        <taxon>Magnoliopsida</taxon>
        <taxon>Liliopsida</taxon>
        <taxon>Poales</taxon>
        <taxon>Poaceae</taxon>
        <taxon>BOP clade</taxon>
        <taxon>Pooideae</taxon>
        <taxon>Triticodae</taxon>
        <taxon>Triticeae</taxon>
        <taxon>Triticinae</taxon>
        <taxon>Aegilops</taxon>
    </lineage>
</organism>
<reference evidence="1" key="5">
    <citation type="journal article" date="2021" name="G3 (Bethesda)">
        <title>Aegilops tauschii genome assembly Aet v5.0 features greater sequence contiguity and improved annotation.</title>
        <authorList>
            <person name="Wang L."/>
            <person name="Zhu T."/>
            <person name="Rodriguez J.C."/>
            <person name="Deal K.R."/>
            <person name="Dubcovsky J."/>
            <person name="McGuire P.E."/>
            <person name="Lux T."/>
            <person name="Spannagl M."/>
            <person name="Mayer K.F.X."/>
            <person name="Baldrich P."/>
            <person name="Meyers B.C."/>
            <person name="Huo N."/>
            <person name="Gu Y.Q."/>
            <person name="Zhou H."/>
            <person name="Devos K.M."/>
            <person name="Bennetzen J.L."/>
            <person name="Unver T."/>
            <person name="Budak H."/>
            <person name="Gulick P.J."/>
            <person name="Galiba G."/>
            <person name="Kalapos B."/>
            <person name="Nelson D.R."/>
            <person name="Li P."/>
            <person name="You F.M."/>
            <person name="Luo M.C."/>
            <person name="Dvorak J."/>
        </authorList>
    </citation>
    <scope>NUCLEOTIDE SEQUENCE [LARGE SCALE GENOMIC DNA]</scope>
    <source>
        <strain evidence="1">cv. AL8/78</strain>
    </source>
</reference>
<protein>
    <submittedName>
        <fullName evidence="1">Uncharacterized protein</fullName>
    </submittedName>
</protein>